<keyword evidence="1" id="KW-0732">Signal</keyword>
<dbReference type="PANTHER" id="PTHR33361:SF2">
    <property type="entry name" value="DUF885 DOMAIN-CONTAINING PROTEIN"/>
    <property type="match status" value="1"/>
</dbReference>
<sequence length="630" mass="68872">MRPIKTLLSLAIATGLVACTDPSATTPPLTPKTSSPLGAEQQMQNTASAAFLAMMDEYSKTLLRLAPTLATSLGVTEDYLGIKFNDKLGDYSVNSIATAKALRARMAADLSKINRAALSGTAATTYDVVAASLAMTEKFEPYVFGGFSPLNIFTPYPVSQLSGIHIELPRALQTEHPLNNANDVEDYLTRLSLLGPALSEHADVVRFDAKQGVTPPQFAIQGALNVIASMTKPAAADNPLASSLGSRLTAVTEITAQQRATYVARAATIINDKVYPGYAALAAALQEILPQAQTEAGIWALADGEKRYQLALQNYGAGDKTPEQVHQLGLAEVKRIQGEIDSLLTSLGRSEGDVMTRFIAMTEEPSFLYPNTDAGRQKLLADLNKQMQTVEALLPNILLTLPKASVEVRRIAEYEQDSAPGGYYTSPSLDGSRPGIYWINLKDTADWPRFSLPTLTYHEASPGHHLQTAIAQEIKDMPMIRNTLWFSPYGEGWALYAELLAKELGLYKDDPYGDLGRLQSELFRSARLVVDTGLHYKKWSREQAIAWMHKNTGESVAAVTREIERYSVWPGQATSYKMGQIRILELRALAKQKLGAQFDLREFNDQVLIHGAVPLAVLSNNINAWINSKL</sequence>
<dbReference type="PANTHER" id="PTHR33361">
    <property type="entry name" value="GLR0591 PROTEIN"/>
    <property type="match status" value="1"/>
</dbReference>
<accession>A0A9J6RMX9</accession>
<name>A0A9J6RMX9_9GAMM</name>
<dbReference type="RefSeq" id="WP_258331494.1">
    <property type="nucleotide sequence ID" value="NZ_JAPTGG010000006.1"/>
</dbReference>
<dbReference type="EMBL" id="JAPTGG010000006">
    <property type="protein sequence ID" value="MCZ0865349.1"/>
    <property type="molecule type" value="Genomic_DNA"/>
</dbReference>
<organism evidence="2 3">
    <name type="scientific">Dasania phycosphaerae</name>
    <dbReference type="NCBI Taxonomy" id="2950436"/>
    <lineage>
        <taxon>Bacteria</taxon>
        <taxon>Pseudomonadati</taxon>
        <taxon>Pseudomonadota</taxon>
        <taxon>Gammaproteobacteria</taxon>
        <taxon>Cellvibrionales</taxon>
        <taxon>Spongiibacteraceae</taxon>
        <taxon>Dasania</taxon>
    </lineage>
</organism>
<dbReference type="InterPro" id="IPR010281">
    <property type="entry name" value="DUF885"/>
</dbReference>
<comment type="caution">
    <text evidence="2">The sequence shown here is derived from an EMBL/GenBank/DDBJ whole genome shotgun (WGS) entry which is preliminary data.</text>
</comment>
<keyword evidence="3" id="KW-1185">Reference proteome</keyword>
<feature type="chain" id="PRO_5039946148" evidence="1">
    <location>
        <begin position="19"/>
        <end position="630"/>
    </location>
</feature>
<reference evidence="2 3" key="1">
    <citation type="submission" date="2022-12" db="EMBL/GenBank/DDBJ databases">
        <title>Dasania phycosphaerae sp. nov., isolated from particulate material of the south coast of Korea.</title>
        <authorList>
            <person name="Jiang Y."/>
        </authorList>
    </citation>
    <scope>NUCLEOTIDE SEQUENCE [LARGE SCALE GENOMIC DNA]</scope>
    <source>
        <strain evidence="2 3">GY-19</strain>
    </source>
</reference>
<dbReference type="Pfam" id="PF05960">
    <property type="entry name" value="DUF885"/>
    <property type="match status" value="1"/>
</dbReference>
<evidence type="ECO:0000313" key="3">
    <source>
        <dbReference type="Proteomes" id="UP001069090"/>
    </source>
</evidence>
<dbReference type="Proteomes" id="UP001069090">
    <property type="component" value="Unassembled WGS sequence"/>
</dbReference>
<evidence type="ECO:0000256" key="1">
    <source>
        <dbReference type="SAM" id="SignalP"/>
    </source>
</evidence>
<gene>
    <name evidence="2" type="ORF">O0V09_09065</name>
</gene>
<dbReference type="AlphaFoldDB" id="A0A9J6RMX9"/>
<feature type="signal peptide" evidence="1">
    <location>
        <begin position="1"/>
        <end position="18"/>
    </location>
</feature>
<dbReference type="PROSITE" id="PS51257">
    <property type="entry name" value="PROKAR_LIPOPROTEIN"/>
    <property type="match status" value="1"/>
</dbReference>
<evidence type="ECO:0000313" key="2">
    <source>
        <dbReference type="EMBL" id="MCZ0865349.1"/>
    </source>
</evidence>
<protein>
    <submittedName>
        <fullName evidence="2">DUF885 family protein</fullName>
    </submittedName>
</protein>
<proteinExistence type="predicted"/>